<dbReference type="SUPFAM" id="SSF51316">
    <property type="entry name" value="Mss4-like"/>
    <property type="match status" value="1"/>
</dbReference>
<dbReference type="InterPro" id="IPR006913">
    <property type="entry name" value="CENP-V/GFA"/>
</dbReference>
<dbReference type="PROSITE" id="PS51891">
    <property type="entry name" value="CENP_V_GFA"/>
    <property type="match status" value="1"/>
</dbReference>
<keyword evidence="2" id="KW-0479">Metal-binding</keyword>
<name>A0A7C8MUC9_9PEZI</name>
<dbReference type="PANTHER" id="PTHR28620">
    <property type="entry name" value="CENTROMERE PROTEIN V"/>
    <property type="match status" value="1"/>
</dbReference>
<evidence type="ECO:0000313" key="6">
    <source>
        <dbReference type="Proteomes" id="UP000481858"/>
    </source>
</evidence>
<dbReference type="InterPro" id="IPR011057">
    <property type="entry name" value="Mss4-like_sf"/>
</dbReference>
<dbReference type="InterPro" id="IPR052355">
    <property type="entry name" value="CENP-V-like"/>
</dbReference>
<dbReference type="InParanoid" id="A0A7C8MUC9"/>
<reference evidence="5 6" key="1">
    <citation type="submission" date="2019-12" db="EMBL/GenBank/DDBJ databases">
        <title>Draft genome sequence of the ascomycete Xylaria multiplex DSM 110363.</title>
        <authorList>
            <person name="Buettner E."/>
            <person name="Kellner H."/>
        </authorList>
    </citation>
    <scope>NUCLEOTIDE SEQUENCE [LARGE SCALE GENOMIC DNA]</scope>
    <source>
        <strain evidence="5 6">DSM 110363</strain>
    </source>
</reference>
<evidence type="ECO:0000256" key="1">
    <source>
        <dbReference type="ARBA" id="ARBA00005495"/>
    </source>
</evidence>
<evidence type="ECO:0000256" key="3">
    <source>
        <dbReference type="ARBA" id="ARBA00022833"/>
    </source>
</evidence>
<organism evidence="5 6">
    <name type="scientific">Xylaria multiplex</name>
    <dbReference type="NCBI Taxonomy" id="323545"/>
    <lineage>
        <taxon>Eukaryota</taxon>
        <taxon>Fungi</taxon>
        <taxon>Dikarya</taxon>
        <taxon>Ascomycota</taxon>
        <taxon>Pezizomycotina</taxon>
        <taxon>Sordariomycetes</taxon>
        <taxon>Xylariomycetidae</taxon>
        <taxon>Xylariales</taxon>
        <taxon>Xylariaceae</taxon>
        <taxon>Xylaria</taxon>
    </lineage>
</organism>
<dbReference type="Gene3D" id="2.170.150.70">
    <property type="match status" value="1"/>
</dbReference>
<comment type="caution">
    <text evidence="5">The sequence shown here is derived from an EMBL/GenBank/DDBJ whole genome shotgun (WGS) entry which is preliminary data.</text>
</comment>
<protein>
    <recommendedName>
        <fullName evidence="4">CENP-V/GFA domain-containing protein</fullName>
    </recommendedName>
</protein>
<evidence type="ECO:0000259" key="4">
    <source>
        <dbReference type="PROSITE" id="PS51891"/>
    </source>
</evidence>
<keyword evidence="6" id="KW-1185">Reference proteome</keyword>
<dbReference type="GO" id="GO:0046872">
    <property type="term" value="F:metal ion binding"/>
    <property type="evidence" value="ECO:0007669"/>
    <property type="project" value="UniProtKB-KW"/>
</dbReference>
<accession>A0A7C8MUC9</accession>
<sequence>MFIGHLEPPSPGENKEPENGINVRLFQRGQVDVWGLPLKKFDGASSLKPVYEPPQFTGSEPAAEIEGAKLYTGSCHCGAVTLALKSKSLDKDFTERIAECDCSNCIKAGYVWIYSKKTQVVIDGKENLGRYIFGNKFTEKTFCKICGVPIHTEILDFTEEELAVKSKEERDWIVSVQSFSPVNLRIINGLDVNDLKASQFHGYSTLQPSYLEP</sequence>
<dbReference type="PANTHER" id="PTHR28620:SF1">
    <property type="entry name" value="CENP-V_GFA DOMAIN-CONTAINING PROTEIN"/>
    <property type="match status" value="1"/>
</dbReference>
<dbReference type="EMBL" id="WUBL01000011">
    <property type="protein sequence ID" value="KAF2971750.1"/>
    <property type="molecule type" value="Genomic_DNA"/>
</dbReference>
<dbReference type="AlphaFoldDB" id="A0A7C8MUC9"/>
<dbReference type="GO" id="GO:0016846">
    <property type="term" value="F:carbon-sulfur lyase activity"/>
    <property type="evidence" value="ECO:0007669"/>
    <property type="project" value="InterPro"/>
</dbReference>
<keyword evidence="3" id="KW-0862">Zinc</keyword>
<gene>
    <name evidence="5" type="ORF">GQX73_g1852</name>
</gene>
<comment type="similarity">
    <text evidence="1">Belongs to the Gfa family.</text>
</comment>
<feature type="domain" description="CENP-V/GFA" evidence="4">
    <location>
        <begin position="71"/>
        <end position="201"/>
    </location>
</feature>
<dbReference type="Pfam" id="PF04828">
    <property type="entry name" value="GFA"/>
    <property type="match status" value="1"/>
</dbReference>
<proteinExistence type="inferred from homology"/>
<evidence type="ECO:0000313" key="5">
    <source>
        <dbReference type="EMBL" id="KAF2971750.1"/>
    </source>
</evidence>
<dbReference type="Proteomes" id="UP000481858">
    <property type="component" value="Unassembled WGS sequence"/>
</dbReference>
<dbReference type="OrthoDB" id="2993351at2759"/>
<evidence type="ECO:0000256" key="2">
    <source>
        <dbReference type="ARBA" id="ARBA00022723"/>
    </source>
</evidence>